<dbReference type="AlphaFoldDB" id="A0A1C7LMI2"/>
<reference evidence="2 3" key="1">
    <citation type="submission" date="2016-03" db="EMBL/GenBank/DDBJ databases">
        <title>Whole genome sequencing of Grifola frondosa 9006-11.</title>
        <authorList>
            <person name="Min B."/>
            <person name="Park H."/>
            <person name="Kim J.-G."/>
            <person name="Cho H."/>
            <person name="Oh Y.-L."/>
            <person name="Kong W.-S."/>
            <person name="Choi I.-G."/>
        </authorList>
    </citation>
    <scope>NUCLEOTIDE SEQUENCE [LARGE SCALE GENOMIC DNA]</scope>
    <source>
        <strain evidence="2 3">9006-11</strain>
    </source>
</reference>
<evidence type="ECO:0000313" key="3">
    <source>
        <dbReference type="Proteomes" id="UP000092993"/>
    </source>
</evidence>
<evidence type="ECO:0000256" key="1">
    <source>
        <dbReference type="SAM" id="Coils"/>
    </source>
</evidence>
<organism evidence="2 3">
    <name type="scientific">Grifola frondosa</name>
    <name type="common">Maitake</name>
    <name type="synonym">Polyporus frondosus</name>
    <dbReference type="NCBI Taxonomy" id="5627"/>
    <lineage>
        <taxon>Eukaryota</taxon>
        <taxon>Fungi</taxon>
        <taxon>Dikarya</taxon>
        <taxon>Basidiomycota</taxon>
        <taxon>Agaricomycotina</taxon>
        <taxon>Agaricomycetes</taxon>
        <taxon>Polyporales</taxon>
        <taxon>Grifolaceae</taxon>
        <taxon>Grifola</taxon>
    </lineage>
</organism>
<dbReference type="EMBL" id="LUGG01000038">
    <property type="protein sequence ID" value="OBZ65971.1"/>
    <property type="molecule type" value="Genomic_DNA"/>
</dbReference>
<name>A0A1C7LMI2_GRIFR</name>
<feature type="coiled-coil region" evidence="1">
    <location>
        <begin position="128"/>
        <end position="155"/>
    </location>
</feature>
<comment type="caution">
    <text evidence="2">The sequence shown here is derived from an EMBL/GenBank/DDBJ whole genome shotgun (WGS) entry which is preliminary data.</text>
</comment>
<sequence length="498" mass="55765">MLWLSSARHKYSVLCIEKRTGSFHIMASKPTSAAFPRIYNRHYSWLDGPSEGKAKMLPKIEECAAEVSGAKAHVKPVSPGCSSVMSPVTATSAVPNCFSTAIQCQRVPPRSPEKKLFDAPQLTLSHRHTKALLKVQEARIERKTLEAEVKRCEFRVRVWEKSKRADRLAGVGKQKRRYKKLEKASQRAKNYQLAHYIPMRWQIFNLSYVQFPVFDFQVVNWESLEPVGELGLQQSRGVCVALIHMLAGWTAKGWALNSRCKYANYGTTEVAMIKVEDEPLLNPSDIQHPTQALGPDLDEVNLHGASWINPPPSFHCPGSGWNFVVLAVPSNVPVFSQSASPVIVDDRMPVQSAQGRPLTADVAESRADASFSTFSTAISLDSASRATLMAPITLFPSPTASENQHVLTSDSSVRLFDAPMPSDQHVHSVVVSNRREALLNKAKAKKKVERFHRLMKKWENSNMGTREHRLRKIKTHIKHLQEARQALAHAQSVVDKWS</sequence>
<accession>A0A1C7LMI2</accession>
<keyword evidence="1" id="KW-0175">Coiled coil</keyword>
<proteinExistence type="predicted"/>
<keyword evidence="3" id="KW-1185">Reference proteome</keyword>
<evidence type="ECO:0000313" key="2">
    <source>
        <dbReference type="EMBL" id="OBZ65971.1"/>
    </source>
</evidence>
<protein>
    <submittedName>
        <fullName evidence="2">Uncharacterized protein</fullName>
    </submittedName>
</protein>
<dbReference type="Proteomes" id="UP000092993">
    <property type="component" value="Unassembled WGS sequence"/>
</dbReference>
<gene>
    <name evidence="2" type="ORF">A0H81_14200</name>
</gene>